<dbReference type="GO" id="GO:0006869">
    <property type="term" value="P:lipid transport"/>
    <property type="evidence" value="ECO:0007669"/>
    <property type="project" value="InterPro"/>
</dbReference>
<dbReference type="OrthoDB" id="1938537at2759"/>
<keyword evidence="4 10" id="KW-0732">Signal</keyword>
<comment type="subcellular location">
    <subcellularLocation>
        <location evidence="1">Cell membrane</location>
        <topology evidence="1">Lipid-anchor</topology>
        <topology evidence="1">GPI-anchor</topology>
    </subcellularLocation>
</comment>
<evidence type="ECO:0000256" key="7">
    <source>
        <dbReference type="ARBA" id="ARBA00023288"/>
    </source>
</evidence>
<evidence type="ECO:0000256" key="6">
    <source>
        <dbReference type="ARBA" id="ARBA00023180"/>
    </source>
</evidence>
<dbReference type="EMBL" id="KI394767">
    <property type="protein sequence ID" value="ERN01223.1"/>
    <property type="molecule type" value="Genomic_DNA"/>
</dbReference>
<dbReference type="PANTHER" id="PTHR33044">
    <property type="entry name" value="BIFUNCTIONAL INHIBITOR/LIPID-TRANSFER PROTEIN/SEED STORAGE 2S ALBUMIN SUPERFAMILY PROTEIN-RELATED"/>
    <property type="match status" value="1"/>
</dbReference>
<reference evidence="13" key="1">
    <citation type="journal article" date="2013" name="Science">
        <title>The Amborella genome and the evolution of flowering plants.</title>
        <authorList>
            <consortium name="Amborella Genome Project"/>
        </authorList>
    </citation>
    <scope>NUCLEOTIDE SEQUENCE [LARGE SCALE GENOMIC DNA]</scope>
</reference>
<proteinExistence type="inferred from homology"/>
<dbReference type="InterPro" id="IPR016140">
    <property type="entry name" value="Bifunc_inhib/LTP/seed_store"/>
</dbReference>
<feature type="domain" description="Bifunctional inhibitor/plant lipid transfer protein/seed storage helical" evidence="11">
    <location>
        <begin position="34"/>
        <end position="111"/>
    </location>
</feature>
<dbReference type="SMART" id="SM00499">
    <property type="entry name" value="AAI"/>
    <property type="match status" value="1"/>
</dbReference>
<feature type="chain" id="PRO_5004807597" description="Bifunctional inhibitor/plant lipid transfer protein/seed storage helical domain-containing protein" evidence="10">
    <location>
        <begin position="21"/>
        <end position="190"/>
    </location>
</feature>
<dbReference type="Gene3D" id="1.10.110.10">
    <property type="entry name" value="Plant lipid-transfer and hydrophobic proteins"/>
    <property type="match status" value="1"/>
</dbReference>
<dbReference type="OMA" id="PANMSEC"/>
<dbReference type="InterPro" id="IPR043325">
    <property type="entry name" value="LTSS"/>
</dbReference>
<evidence type="ECO:0000256" key="10">
    <source>
        <dbReference type="SAM" id="SignalP"/>
    </source>
</evidence>
<dbReference type="HOGENOM" id="CLU_089796_1_1_1"/>
<feature type="region of interest" description="Disordered" evidence="8">
    <location>
        <begin position="140"/>
        <end position="166"/>
    </location>
</feature>
<evidence type="ECO:0000313" key="12">
    <source>
        <dbReference type="EMBL" id="ERN01223.1"/>
    </source>
</evidence>
<dbReference type="STRING" id="13333.W1NZY0"/>
<dbReference type="Gramene" id="ERN01223">
    <property type="protein sequence ID" value="ERN01223"/>
    <property type="gene ID" value="AMTR_s00002p00240480"/>
</dbReference>
<dbReference type="Pfam" id="PF14368">
    <property type="entry name" value="LTP_2"/>
    <property type="match status" value="1"/>
</dbReference>
<evidence type="ECO:0000256" key="5">
    <source>
        <dbReference type="ARBA" id="ARBA00023157"/>
    </source>
</evidence>
<dbReference type="InterPro" id="IPR036312">
    <property type="entry name" value="Bifun_inhib/LTP/seed_sf"/>
</dbReference>
<keyword evidence="3" id="KW-0336">GPI-anchor</keyword>
<dbReference type="InterPro" id="IPR000528">
    <property type="entry name" value="Plant_nsLTP"/>
</dbReference>
<comment type="similarity">
    <text evidence="2">Belongs to the plant LTP family.</text>
</comment>
<evidence type="ECO:0000256" key="9">
    <source>
        <dbReference type="SAM" id="Phobius"/>
    </source>
</evidence>
<keyword evidence="7" id="KW-0449">Lipoprotein</keyword>
<keyword evidence="9" id="KW-1133">Transmembrane helix</keyword>
<evidence type="ECO:0000256" key="8">
    <source>
        <dbReference type="SAM" id="MobiDB-lite"/>
    </source>
</evidence>
<keyword evidence="6" id="KW-0325">Glycoprotein</keyword>
<evidence type="ECO:0000256" key="4">
    <source>
        <dbReference type="ARBA" id="ARBA00022729"/>
    </source>
</evidence>
<feature type="transmembrane region" description="Helical" evidence="9">
    <location>
        <begin position="172"/>
        <end position="189"/>
    </location>
</feature>
<dbReference type="Proteomes" id="UP000017836">
    <property type="component" value="Unassembled WGS sequence"/>
</dbReference>
<dbReference type="CDD" id="cd00010">
    <property type="entry name" value="AAI_LTSS"/>
    <property type="match status" value="1"/>
</dbReference>
<dbReference type="KEGG" id="atr:18429305"/>
<dbReference type="FunFam" id="1.10.110.10:FF:000001">
    <property type="entry name" value="Bifunctional inhibitor/lipid-transfer protein/seed storage 2S albumin superfamily protein"/>
    <property type="match status" value="1"/>
</dbReference>
<evidence type="ECO:0000259" key="11">
    <source>
        <dbReference type="SMART" id="SM00499"/>
    </source>
</evidence>
<keyword evidence="5" id="KW-1015">Disulfide bond</keyword>
<evidence type="ECO:0000256" key="2">
    <source>
        <dbReference type="ARBA" id="ARBA00009748"/>
    </source>
</evidence>
<dbReference type="GO" id="GO:0008289">
    <property type="term" value="F:lipid binding"/>
    <property type="evidence" value="ECO:0007669"/>
    <property type="project" value="InterPro"/>
</dbReference>
<feature type="compositionally biased region" description="Low complexity" evidence="8">
    <location>
        <begin position="145"/>
        <end position="164"/>
    </location>
</feature>
<name>W1NZY0_AMBTC</name>
<dbReference type="eggNOG" id="ENOG502RZD2">
    <property type="taxonomic scope" value="Eukaryota"/>
</dbReference>
<keyword evidence="13" id="KW-1185">Reference proteome</keyword>
<evidence type="ECO:0000256" key="3">
    <source>
        <dbReference type="ARBA" id="ARBA00022622"/>
    </source>
</evidence>
<accession>W1NZY0</accession>
<dbReference type="GO" id="GO:0005886">
    <property type="term" value="C:plasma membrane"/>
    <property type="evidence" value="ECO:0007669"/>
    <property type="project" value="UniProtKB-SubCell"/>
</dbReference>
<sequence length="190" mass="19935">MGEWLVAVGVAVAVVVLGGAGEVGGDLAEDRKECTEQLTGLATCLPYVQGEAASPTKDCCRGFKQVVEKSDKCFCILIKDSTDPNLGIKINTSLAAKLPHSCSTSVNISRCPEILHISPNAPEAQIFKQFASAVATNTSAPASVSSTGSGKQNGTSSGSSSDESGASRDERIWRGLFVWCFTCLLLVFAW</sequence>
<evidence type="ECO:0000256" key="1">
    <source>
        <dbReference type="ARBA" id="ARBA00004609"/>
    </source>
</evidence>
<dbReference type="GO" id="GO:0098552">
    <property type="term" value="C:side of membrane"/>
    <property type="evidence" value="ECO:0007669"/>
    <property type="project" value="UniProtKB-KW"/>
</dbReference>
<organism evidence="12 13">
    <name type="scientific">Amborella trichopoda</name>
    <dbReference type="NCBI Taxonomy" id="13333"/>
    <lineage>
        <taxon>Eukaryota</taxon>
        <taxon>Viridiplantae</taxon>
        <taxon>Streptophyta</taxon>
        <taxon>Embryophyta</taxon>
        <taxon>Tracheophyta</taxon>
        <taxon>Spermatophyta</taxon>
        <taxon>Magnoliopsida</taxon>
        <taxon>Amborellales</taxon>
        <taxon>Amborellaceae</taxon>
        <taxon>Amborella</taxon>
    </lineage>
</organism>
<dbReference type="SUPFAM" id="SSF47699">
    <property type="entry name" value="Bifunctional inhibitor/lipid-transfer protein/seed storage 2S albumin"/>
    <property type="match status" value="1"/>
</dbReference>
<keyword evidence="9" id="KW-0472">Membrane</keyword>
<protein>
    <recommendedName>
        <fullName evidence="11">Bifunctional inhibitor/plant lipid transfer protein/seed storage helical domain-containing protein</fullName>
    </recommendedName>
</protein>
<keyword evidence="9" id="KW-0812">Transmembrane</keyword>
<dbReference type="PRINTS" id="PR00382">
    <property type="entry name" value="LIPIDTRNSFER"/>
</dbReference>
<evidence type="ECO:0000313" key="13">
    <source>
        <dbReference type="Proteomes" id="UP000017836"/>
    </source>
</evidence>
<feature type="signal peptide" evidence="10">
    <location>
        <begin position="1"/>
        <end position="20"/>
    </location>
</feature>
<dbReference type="AlphaFoldDB" id="W1NZY0"/>
<gene>
    <name evidence="12" type="ORF">AMTR_s00002p00240480</name>
</gene>